<dbReference type="SMART" id="SM00479">
    <property type="entry name" value="EXOIII"/>
    <property type="match status" value="1"/>
</dbReference>
<dbReference type="PROSITE" id="PS51785">
    <property type="entry name" value="EXOI_C"/>
    <property type="match status" value="1"/>
</dbReference>
<dbReference type="Gene3D" id="3.30.420.10">
    <property type="entry name" value="Ribonuclease H-like superfamily/Ribonuclease H"/>
    <property type="match status" value="1"/>
</dbReference>
<organism evidence="3 4">
    <name type="scientific">Aureibacter tunicatorum</name>
    <dbReference type="NCBI Taxonomy" id="866807"/>
    <lineage>
        <taxon>Bacteria</taxon>
        <taxon>Pseudomonadati</taxon>
        <taxon>Bacteroidota</taxon>
        <taxon>Cytophagia</taxon>
        <taxon>Cytophagales</taxon>
        <taxon>Persicobacteraceae</taxon>
        <taxon>Aureibacter</taxon>
    </lineage>
</organism>
<dbReference type="InterPro" id="IPR012337">
    <property type="entry name" value="RNaseH-like_sf"/>
</dbReference>
<evidence type="ECO:0000259" key="2">
    <source>
        <dbReference type="PROSITE" id="PS51785"/>
    </source>
</evidence>
<dbReference type="GO" id="GO:0008310">
    <property type="term" value="F:single-stranded DNA 3'-5' DNA exonuclease activity"/>
    <property type="evidence" value="ECO:0007669"/>
    <property type="project" value="UniProtKB-EC"/>
</dbReference>
<dbReference type="InterPro" id="IPR013520">
    <property type="entry name" value="Ribonucl_H"/>
</dbReference>
<sequence>MRTFLFYDIETTGLSHSFDQIVQFAAIRTDMDFMVLEQHDITVALRKDIRPNPEAILVTKLDLKDYEGEYTEYEAVREIHKLFNKPGTISIGYNTLGFDDEFIRFNFYRNLLDMYSHQFRDNCSRADILYMLIFYFLYRKDFIKWPQDNEGKYSMKLEKISELNQFATGMAHDALVDVKATVALAERMKSDDSLWKYCLANYDKKTDKERTNSFWKDHLGIQIALYLDLRRGSALGYQTPVTYLGENSFQQGLMLALDRLDFASLSEEELFSSQLIIRKKWGEPGFIVPYAKRTQEHYDAERLQLIARNAVWLVDNSNEFHQLKEYWQNYTYPVVEEADIDTRLYMDGFWSAADKNICRSFHFADTCEEKRDVLANVSNPNILELGKRLIYRNYSQQELGLSLSDDADKFFKKFARNEMLDYRGIARKSFEEIVQEYEDKMSQELDSTNFELLRNALNVLKSYTVS</sequence>
<name>A0AAE3XPH2_9BACT</name>
<feature type="domain" description="ExoI C-terminal" evidence="2">
    <location>
        <begin position="336"/>
        <end position="466"/>
    </location>
</feature>
<evidence type="ECO:0000313" key="3">
    <source>
        <dbReference type="EMBL" id="MDR6241671.1"/>
    </source>
</evidence>
<dbReference type="EC" id="3.1.11.1" evidence="3"/>
<reference evidence="3" key="1">
    <citation type="submission" date="2023-07" db="EMBL/GenBank/DDBJ databases">
        <title>Genomic Encyclopedia of Type Strains, Phase IV (KMG-IV): sequencing the most valuable type-strain genomes for metagenomic binning, comparative biology and taxonomic classification.</title>
        <authorList>
            <person name="Goeker M."/>
        </authorList>
    </citation>
    <scope>NUCLEOTIDE SEQUENCE</scope>
    <source>
        <strain evidence="3">DSM 26174</strain>
    </source>
</reference>
<protein>
    <submittedName>
        <fullName evidence="3">Exodeoxyribonuclease-1</fullName>
        <ecNumber evidence="3">3.1.11.1</ecNumber>
    </submittedName>
</protein>
<dbReference type="Proteomes" id="UP001185092">
    <property type="component" value="Unassembled WGS sequence"/>
</dbReference>
<feature type="domain" description="ExoI SH3-like" evidence="1">
    <location>
        <begin position="192"/>
        <end position="331"/>
    </location>
</feature>
<keyword evidence="3" id="KW-0378">Hydrolase</keyword>
<dbReference type="Pfam" id="PF00929">
    <property type="entry name" value="RNase_T"/>
    <property type="match status" value="1"/>
</dbReference>
<dbReference type="SUPFAM" id="SSF53098">
    <property type="entry name" value="Ribonuclease H-like"/>
    <property type="match status" value="1"/>
</dbReference>
<proteinExistence type="predicted"/>
<keyword evidence="4" id="KW-1185">Reference proteome</keyword>
<evidence type="ECO:0000259" key="1">
    <source>
        <dbReference type="PROSITE" id="PS51784"/>
    </source>
</evidence>
<evidence type="ECO:0000313" key="4">
    <source>
        <dbReference type="Proteomes" id="UP001185092"/>
    </source>
</evidence>
<comment type="caution">
    <text evidence="3">The sequence shown here is derived from an EMBL/GenBank/DDBJ whole genome shotgun (WGS) entry which is preliminary data.</text>
</comment>
<dbReference type="InterPro" id="IPR034747">
    <property type="entry name" value="EXOI_SH3"/>
</dbReference>
<dbReference type="RefSeq" id="WP_309942644.1">
    <property type="nucleotide sequence ID" value="NZ_AP025308.1"/>
</dbReference>
<dbReference type="AlphaFoldDB" id="A0AAE3XPH2"/>
<dbReference type="GO" id="GO:0003676">
    <property type="term" value="F:nucleic acid binding"/>
    <property type="evidence" value="ECO:0007669"/>
    <property type="project" value="InterPro"/>
</dbReference>
<dbReference type="InterPro" id="IPR058561">
    <property type="entry name" value="Exonuc_1_C"/>
</dbReference>
<dbReference type="EMBL" id="JAVDQD010000010">
    <property type="protein sequence ID" value="MDR6241671.1"/>
    <property type="molecule type" value="Genomic_DNA"/>
</dbReference>
<accession>A0AAE3XPH2</accession>
<dbReference type="PROSITE" id="PS51784">
    <property type="entry name" value="EXOI_SH3"/>
    <property type="match status" value="1"/>
</dbReference>
<dbReference type="InterPro" id="IPR036397">
    <property type="entry name" value="RNaseH_sf"/>
</dbReference>
<gene>
    <name evidence="3" type="ORF">HNQ88_004758</name>
</gene>